<dbReference type="InterPro" id="IPR020613">
    <property type="entry name" value="Thiolase_CS"/>
</dbReference>
<keyword evidence="8" id="KW-1185">Reference proteome</keyword>
<sequence>MPDIVIAAAKRTPVGSFLGAFATTPAHELGRIAIEAALEQAGVKGEDVSEVIFGQVLTAAQGQNPARQASMAAGVPKEVPAWGVNQVCGSGLRSVALGMQAIANGDATIVVAGGQESMSLSAHALPMRAGTKMGDASLVDTMIKDGLTDVFNGYHMGITAENLAEQYQVTRADQDAFAVRSQNRAEAARAAGRFKDEIAPVTIKGRKGDTIVSDDEYIRAGATIDGIAGLRPAFKKDGSVTAANASGLNDGAAALVLMTAEEAQRRGITPLATIKSFASAGVDPSIMGIGPVPASRRALEKAGWTVGDLDLIEANEAFAAQALAVGKDMGWDAERVNVNGGAIAIGHPIGASGARVLTTLLYEMQKRDAKKGLATLCIGGGMGIAMCVERA</sequence>
<dbReference type="CDD" id="cd00751">
    <property type="entry name" value="thiolase"/>
    <property type="match status" value="1"/>
</dbReference>
<dbReference type="PANTHER" id="PTHR18919:SF107">
    <property type="entry name" value="ACETYL-COA ACETYLTRANSFERASE, CYTOSOLIC"/>
    <property type="match status" value="1"/>
</dbReference>
<evidence type="ECO:0000256" key="2">
    <source>
        <dbReference type="ARBA" id="ARBA00022679"/>
    </source>
</evidence>
<evidence type="ECO:0000259" key="5">
    <source>
        <dbReference type="Pfam" id="PF00108"/>
    </source>
</evidence>
<dbReference type="Pfam" id="PF02803">
    <property type="entry name" value="Thiolase_C"/>
    <property type="match status" value="1"/>
</dbReference>
<evidence type="ECO:0000256" key="4">
    <source>
        <dbReference type="RuleBase" id="RU003557"/>
    </source>
</evidence>
<dbReference type="InterPro" id="IPR002155">
    <property type="entry name" value="Thiolase"/>
</dbReference>
<evidence type="ECO:0000313" key="8">
    <source>
        <dbReference type="Proteomes" id="UP001058533"/>
    </source>
</evidence>
<dbReference type="Proteomes" id="UP001058533">
    <property type="component" value="Chromosome"/>
</dbReference>
<dbReference type="PROSITE" id="PS00099">
    <property type="entry name" value="THIOLASE_3"/>
    <property type="match status" value="1"/>
</dbReference>
<evidence type="ECO:0000259" key="6">
    <source>
        <dbReference type="Pfam" id="PF02803"/>
    </source>
</evidence>
<keyword evidence="3 4" id="KW-0012">Acyltransferase</keyword>
<comment type="similarity">
    <text evidence="1 4">Belongs to the thiolase-like superfamily. Thiolase family.</text>
</comment>
<dbReference type="Gene3D" id="3.40.47.10">
    <property type="match status" value="2"/>
</dbReference>
<reference evidence="7" key="1">
    <citation type="submission" date="2022-07" db="EMBL/GenBank/DDBJ databases">
        <title>Sphingomonas sp. nov., a novel bacterium isolated from the north slope of the Mount Everest.</title>
        <authorList>
            <person name="Cui X."/>
            <person name="Liu Y."/>
        </authorList>
    </citation>
    <scope>NUCLEOTIDE SEQUENCE</scope>
    <source>
        <strain evidence="7">S5-59</strain>
    </source>
</reference>
<keyword evidence="2 4" id="KW-0808">Transferase</keyword>
<dbReference type="RefSeq" id="WP_256507718.1">
    <property type="nucleotide sequence ID" value="NZ_CP101740.1"/>
</dbReference>
<evidence type="ECO:0000256" key="3">
    <source>
        <dbReference type="ARBA" id="ARBA00023315"/>
    </source>
</evidence>
<feature type="domain" description="Thiolase C-terminal" evidence="6">
    <location>
        <begin position="269"/>
        <end position="390"/>
    </location>
</feature>
<dbReference type="Pfam" id="PF00108">
    <property type="entry name" value="Thiolase_N"/>
    <property type="match status" value="1"/>
</dbReference>
<dbReference type="PIRSF" id="PIRSF000429">
    <property type="entry name" value="Ac-CoA_Ac_transf"/>
    <property type="match status" value="1"/>
</dbReference>
<dbReference type="InterPro" id="IPR020617">
    <property type="entry name" value="Thiolase_C"/>
</dbReference>
<dbReference type="PANTHER" id="PTHR18919">
    <property type="entry name" value="ACETYL-COA C-ACYLTRANSFERASE"/>
    <property type="match status" value="1"/>
</dbReference>
<gene>
    <name evidence="7" type="ORF">NMP03_06725</name>
</gene>
<dbReference type="SUPFAM" id="SSF53901">
    <property type="entry name" value="Thiolase-like"/>
    <property type="match status" value="2"/>
</dbReference>
<evidence type="ECO:0000256" key="1">
    <source>
        <dbReference type="ARBA" id="ARBA00010982"/>
    </source>
</evidence>
<proteinExistence type="inferred from homology"/>
<dbReference type="EMBL" id="CP101740">
    <property type="protein sequence ID" value="UUL83883.1"/>
    <property type="molecule type" value="Genomic_DNA"/>
</dbReference>
<organism evidence="7 8">
    <name type="scientific">Sphingomonas qomolangmaensis</name>
    <dbReference type="NCBI Taxonomy" id="2918765"/>
    <lineage>
        <taxon>Bacteria</taxon>
        <taxon>Pseudomonadati</taxon>
        <taxon>Pseudomonadota</taxon>
        <taxon>Alphaproteobacteria</taxon>
        <taxon>Sphingomonadales</taxon>
        <taxon>Sphingomonadaceae</taxon>
        <taxon>Sphingomonas</taxon>
    </lineage>
</organism>
<dbReference type="InterPro" id="IPR020615">
    <property type="entry name" value="Thiolase_acyl_enz_int_AS"/>
</dbReference>
<dbReference type="InterPro" id="IPR020616">
    <property type="entry name" value="Thiolase_N"/>
</dbReference>
<feature type="domain" description="Thiolase N-terminal" evidence="5">
    <location>
        <begin position="4"/>
        <end position="260"/>
    </location>
</feature>
<name>A0ABY5LDX0_9SPHN</name>
<evidence type="ECO:0000313" key="7">
    <source>
        <dbReference type="EMBL" id="UUL83883.1"/>
    </source>
</evidence>
<dbReference type="NCBIfam" id="TIGR01930">
    <property type="entry name" value="AcCoA-C-Actrans"/>
    <property type="match status" value="1"/>
</dbReference>
<dbReference type="InterPro" id="IPR016039">
    <property type="entry name" value="Thiolase-like"/>
</dbReference>
<accession>A0ABY5LDX0</accession>
<dbReference type="InterPro" id="IPR020610">
    <property type="entry name" value="Thiolase_AS"/>
</dbReference>
<protein>
    <submittedName>
        <fullName evidence="7">Acetyl-CoA C-acetyltransferase</fullName>
    </submittedName>
</protein>
<dbReference type="PROSITE" id="PS00098">
    <property type="entry name" value="THIOLASE_1"/>
    <property type="match status" value="1"/>
</dbReference>
<dbReference type="PROSITE" id="PS00737">
    <property type="entry name" value="THIOLASE_2"/>
    <property type="match status" value="1"/>
</dbReference>